<accession>A0A7J8YM41</accession>
<dbReference type="Gene3D" id="3.60.10.10">
    <property type="entry name" value="Endonuclease/exonuclease/phosphatase"/>
    <property type="match status" value="1"/>
</dbReference>
<sequence length="134" mass="15454">MTESRWLRTANGSPCILDKLGNSNQGNGVVYGPMDLVSNEEDDPIALLEDVEIHDNECGDTWRLTGFYGHPDERNRSASWDLLRQISHDQTIHWVVVGDFNEITNSFEKEGRRLRSERQMKEFREALKDCNLTD</sequence>
<dbReference type="EMBL" id="JABFAA010074210">
    <property type="protein sequence ID" value="MBA0700657.1"/>
    <property type="molecule type" value="Genomic_DNA"/>
</dbReference>
<name>A0A7J8YM41_GOSAI</name>
<evidence type="ECO:0000313" key="1">
    <source>
        <dbReference type="EMBL" id="MBA0700657.1"/>
    </source>
</evidence>
<proteinExistence type="predicted"/>
<keyword evidence="2" id="KW-1185">Reference proteome</keyword>
<dbReference type="AlphaFoldDB" id="A0A7J8YM41"/>
<dbReference type="Proteomes" id="UP000593577">
    <property type="component" value="Unassembled WGS sequence"/>
</dbReference>
<dbReference type="InterPro" id="IPR036691">
    <property type="entry name" value="Endo/exonu/phosph_ase_sf"/>
</dbReference>
<gene>
    <name evidence="1" type="ORF">Goari_020740</name>
</gene>
<comment type="caution">
    <text evidence="1">The sequence shown here is derived from an EMBL/GenBank/DDBJ whole genome shotgun (WGS) entry which is preliminary data.</text>
</comment>
<reference evidence="1 2" key="1">
    <citation type="journal article" date="2019" name="Genome Biol. Evol.">
        <title>Insights into the evolution of the New World diploid cottons (Gossypium, subgenus Houzingenia) based on genome sequencing.</title>
        <authorList>
            <person name="Grover C.E."/>
            <person name="Arick M.A. 2nd"/>
            <person name="Thrash A."/>
            <person name="Conover J.L."/>
            <person name="Sanders W.S."/>
            <person name="Peterson D.G."/>
            <person name="Frelichowski J.E."/>
            <person name="Scheffler J.A."/>
            <person name="Scheffler B.E."/>
            <person name="Wendel J.F."/>
        </authorList>
    </citation>
    <scope>NUCLEOTIDE SEQUENCE [LARGE SCALE GENOMIC DNA]</scope>
    <source>
        <strain evidence="1">185</strain>
        <tissue evidence="1">Leaf</tissue>
    </source>
</reference>
<feature type="non-terminal residue" evidence="1">
    <location>
        <position position="1"/>
    </location>
</feature>
<organism evidence="1 2">
    <name type="scientific">Gossypium aridum</name>
    <name type="common">American cotton</name>
    <name type="synonym">Erioxylum aridum</name>
    <dbReference type="NCBI Taxonomy" id="34290"/>
    <lineage>
        <taxon>Eukaryota</taxon>
        <taxon>Viridiplantae</taxon>
        <taxon>Streptophyta</taxon>
        <taxon>Embryophyta</taxon>
        <taxon>Tracheophyta</taxon>
        <taxon>Spermatophyta</taxon>
        <taxon>Magnoliopsida</taxon>
        <taxon>eudicotyledons</taxon>
        <taxon>Gunneridae</taxon>
        <taxon>Pentapetalae</taxon>
        <taxon>rosids</taxon>
        <taxon>malvids</taxon>
        <taxon>Malvales</taxon>
        <taxon>Malvaceae</taxon>
        <taxon>Malvoideae</taxon>
        <taxon>Gossypium</taxon>
    </lineage>
</organism>
<protein>
    <submittedName>
        <fullName evidence="1">Uncharacterized protein</fullName>
    </submittedName>
</protein>
<dbReference type="SUPFAM" id="SSF56219">
    <property type="entry name" value="DNase I-like"/>
    <property type="match status" value="1"/>
</dbReference>
<evidence type="ECO:0000313" key="2">
    <source>
        <dbReference type="Proteomes" id="UP000593577"/>
    </source>
</evidence>